<keyword evidence="1" id="KW-0378">Hydrolase</keyword>
<evidence type="ECO:0000313" key="3">
    <source>
        <dbReference type="EMBL" id="VWM01690.1"/>
    </source>
</evidence>
<keyword evidence="1" id="KW-0326">Glycosidase</keyword>
<feature type="domain" description="Fibronectin type-III" evidence="2">
    <location>
        <begin position="130"/>
        <end position="225"/>
    </location>
</feature>
<evidence type="ECO:0000313" key="4">
    <source>
        <dbReference type="Proteomes" id="UP000330807"/>
    </source>
</evidence>
<sequence length="776" mass="84785">MAYAETRRNNVKFYGVSLSTSVSNINDTTARIYWTATVDFGNWYYYGVRLHVKVGGVWRASGDGYTTSGYQRAVTVSGYTDAARNAGDYGVWVEAYTESVTVRGYGGCGATTSCGESVGISAFPYEAPNAPSNLTLDSSTDTQQRLSVTLPENSGRKVYSKINFYRHTDDGATEQLYHDKVISNYTDPTTTAGHKYTYDCRVQNGDNGSLLSDVSNVVTVFTSPNALGRLELTKTADNKAQLKGYDAPLWKDGYEFQVTRDNGKTWENATVDEAWLDSDAPAGTIRYRVRAYKNKPWNGAGDTIYSPWTESNSITTICPPNAPTINGLNTVYAANMNEGVNIAFTWTPNHPDGSPQSAAQIELKSSVGVLPTVDITDSTTSFSINHGVGTLSVRVRTKGIDANWGEWSEWKATRIAYRASAWFTAPATNSTEVGVLPYTVTWSASDSTGISYQKIELRDSSDGVIASIEPSTSTRSWNLSGYSMLTNNSSYTLKGYVRNGAGLTTEFTRTFTTSWLSPAAPTVNVEYTDNLCAVIHVYQPKTDYSVQDTALTGPITQSDDGLLLSGNLTIEDGAIKLSSTAPTTTYDIARKNPDGTLTVLRTGAGLGTSVIDRLPPLNTEYKYVITAHAESGTFITFNVKAMCSSSGDEAFNFGDAAETCLRVGFDANASRSKKVSGNTFHFALGKGASPLPTFYSNDDIDIDGTHSYKLHSRELYDRAEKITDKPENAVCWFRSAFGHIARVYVSSWNFGYAAENYMLWNMGANMTECVWEEPLR</sequence>
<evidence type="ECO:0000259" key="2">
    <source>
        <dbReference type="PROSITE" id="PS50853"/>
    </source>
</evidence>
<name>A0A5K1JBQ1_9ACTN</name>
<evidence type="ECO:0000256" key="1">
    <source>
        <dbReference type="ARBA" id="ARBA00023295"/>
    </source>
</evidence>
<reference evidence="3 4" key="1">
    <citation type="submission" date="2019-10" db="EMBL/GenBank/DDBJ databases">
        <authorList>
            <person name="Wolf R A."/>
        </authorList>
    </citation>
    <scope>NUCLEOTIDE SEQUENCE [LARGE SCALE GENOMIC DNA]</scope>
    <source>
        <strain evidence="3">Collinsella_aerofaciens_AK_138A</strain>
    </source>
</reference>
<dbReference type="GO" id="GO:0016798">
    <property type="term" value="F:hydrolase activity, acting on glycosyl bonds"/>
    <property type="evidence" value="ECO:0007669"/>
    <property type="project" value="UniProtKB-KW"/>
</dbReference>
<accession>A0A5K1JBQ1</accession>
<protein>
    <recommendedName>
        <fullName evidence="2">Fibronectin type-III domain-containing protein</fullName>
    </recommendedName>
</protein>
<organism evidence="3 4">
    <name type="scientific">Collinsella aerofaciens</name>
    <dbReference type="NCBI Taxonomy" id="74426"/>
    <lineage>
        <taxon>Bacteria</taxon>
        <taxon>Bacillati</taxon>
        <taxon>Actinomycetota</taxon>
        <taxon>Coriobacteriia</taxon>
        <taxon>Coriobacteriales</taxon>
        <taxon>Coriobacteriaceae</taxon>
        <taxon>Collinsella</taxon>
    </lineage>
</organism>
<proteinExistence type="predicted"/>
<dbReference type="SUPFAM" id="SSF49265">
    <property type="entry name" value="Fibronectin type III"/>
    <property type="match status" value="1"/>
</dbReference>
<dbReference type="AlphaFoldDB" id="A0A5K1JBQ1"/>
<dbReference type="Proteomes" id="UP000330807">
    <property type="component" value="Unassembled WGS sequence"/>
</dbReference>
<dbReference type="InterPro" id="IPR003961">
    <property type="entry name" value="FN3_dom"/>
</dbReference>
<gene>
    <name evidence="3" type="ORF">LMKDKBCB_02214</name>
</gene>
<dbReference type="EMBL" id="CABWIH010000051">
    <property type="protein sequence ID" value="VWM01690.1"/>
    <property type="molecule type" value="Genomic_DNA"/>
</dbReference>
<dbReference type="RefSeq" id="WP_156064113.1">
    <property type="nucleotide sequence ID" value="NZ_CABWIH010000051.1"/>
</dbReference>
<dbReference type="PROSITE" id="PS50853">
    <property type="entry name" value="FN3"/>
    <property type="match status" value="1"/>
</dbReference>
<dbReference type="InterPro" id="IPR036116">
    <property type="entry name" value="FN3_sf"/>
</dbReference>